<evidence type="ECO:0000259" key="6">
    <source>
        <dbReference type="PROSITE" id="PS51891"/>
    </source>
</evidence>
<comment type="similarity">
    <text evidence="1">Belongs to the Gfa family.</text>
</comment>
<sequence>MTSHDIYTGGCQCGALRFRLDGKPDHVSICHCRMCQKAFGAYYAPLVSTRGTGFSWTRGQPKYFHSSNHVRRGFCDNCGTPLTYEAADGIAVSAGAFDDPSSLPPSVQYGTEGKIPFVDHLHTLPGHDTMDDIDEAPFLSDIVSNQHPDHDTQTWQPVPADRGMTKEDDA</sequence>
<evidence type="ECO:0000256" key="1">
    <source>
        <dbReference type="ARBA" id="ARBA00005495"/>
    </source>
</evidence>
<dbReference type="SUPFAM" id="SSF51316">
    <property type="entry name" value="Mss4-like"/>
    <property type="match status" value="1"/>
</dbReference>
<feature type="region of interest" description="Disordered" evidence="5">
    <location>
        <begin position="144"/>
        <end position="170"/>
    </location>
</feature>
<dbReference type="PANTHER" id="PTHR33337:SF40">
    <property type="entry name" value="CENP-V_GFA DOMAIN-CONTAINING PROTEIN-RELATED"/>
    <property type="match status" value="1"/>
</dbReference>
<dbReference type="GO" id="GO:0046872">
    <property type="term" value="F:metal ion binding"/>
    <property type="evidence" value="ECO:0007669"/>
    <property type="project" value="UniProtKB-KW"/>
</dbReference>
<evidence type="ECO:0000313" key="8">
    <source>
        <dbReference type="Proteomes" id="UP000585437"/>
    </source>
</evidence>
<dbReference type="Proteomes" id="UP000585437">
    <property type="component" value="Unassembled WGS sequence"/>
</dbReference>
<dbReference type="PANTHER" id="PTHR33337">
    <property type="entry name" value="GFA DOMAIN-CONTAINING PROTEIN"/>
    <property type="match status" value="1"/>
</dbReference>
<dbReference type="InterPro" id="IPR011057">
    <property type="entry name" value="Mss4-like_sf"/>
</dbReference>
<keyword evidence="8" id="KW-1185">Reference proteome</keyword>
<keyword evidence="4" id="KW-0456">Lyase</keyword>
<keyword evidence="3" id="KW-0862">Zinc</keyword>
<dbReference type="AlphaFoldDB" id="A0A7X0JK98"/>
<proteinExistence type="inferred from homology"/>
<dbReference type="PROSITE" id="PS51891">
    <property type="entry name" value="CENP_V_GFA"/>
    <property type="match status" value="1"/>
</dbReference>
<evidence type="ECO:0000313" key="7">
    <source>
        <dbReference type="EMBL" id="MBB6509185.1"/>
    </source>
</evidence>
<accession>A0A7X0JK98</accession>
<organism evidence="7 8">
    <name type="scientific">Rhizobium soli</name>
    <dbReference type="NCBI Taxonomy" id="424798"/>
    <lineage>
        <taxon>Bacteria</taxon>
        <taxon>Pseudomonadati</taxon>
        <taxon>Pseudomonadota</taxon>
        <taxon>Alphaproteobacteria</taxon>
        <taxon>Hyphomicrobiales</taxon>
        <taxon>Rhizobiaceae</taxon>
        <taxon>Rhizobium/Agrobacterium group</taxon>
        <taxon>Rhizobium</taxon>
    </lineage>
</organism>
<dbReference type="Gene3D" id="3.90.1590.10">
    <property type="entry name" value="glutathione-dependent formaldehyde- activating enzyme (gfa)"/>
    <property type="match status" value="1"/>
</dbReference>
<keyword evidence="2" id="KW-0479">Metal-binding</keyword>
<dbReference type="Pfam" id="PF04828">
    <property type="entry name" value="GFA"/>
    <property type="match status" value="1"/>
</dbReference>
<dbReference type="InterPro" id="IPR006913">
    <property type="entry name" value="CENP-V/GFA"/>
</dbReference>
<dbReference type="RefSeq" id="WP_184654852.1">
    <property type="nucleotide sequence ID" value="NZ_JACHBU010000004.1"/>
</dbReference>
<gene>
    <name evidence="7" type="ORF">F4695_002542</name>
</gene>
<comment type="caution">
    <text evidence="7">The sequence shown here is derived from an EMBL/GenBank/DDBJ whole genome shotgun (WGS) entry which is preliminary data.</text>
</comment>
<evidence type="ECO:0000256" key="4">
    <source>
        <dbReference type="ARBA" id="ARBA00023239"/>
    </source>
</evidence>
<evidence type="ECO:0000256" key="3">
    <source>
        <dbReference type="ARBA" id="ARBA00022833"/>
    </source>
</evidence>
<dbReference type="GO" id="GO:0016846">
    <property type="term" value="F:carbon-sulfur lyase activity"/>
    <property type="evidence" value="ECO:0007669"/>
    <property type="project" value="InterPro"/>
</dbReference>
<evidence type="ECO:0000256" key="5">
    <source>
        <dbReference type="SAM" id="MobiDB-lite"/>
    </source>
</evidence>
<dbReference type="EMBL" id="JACHBU010000004">
    <property type="protein sequence ID" value="MBB6509185.1"/>
    <property type="molecule type" value="Genomic_DNA"/>
</dbReference>
<protein>
    <recommendedName>
        <fullName evidence="6">CENP-V/GFA domain-containing protein</fullName>
    </recommendedName>
</protein>
<reference evidence="7 8" key="1">
    <citation type="submission" date="2020-08" db="EMBL/GenBank/DDBJ databases">
        <title>The Agave Microbiome: Exploring the role of microbial communities in plant adaptations to desert environments.</title>
        <authorList>
            <person name="Partida-Martinez L.P."/>
        </authorList>
    </citation>
    <scope>NUCLEOTIDE SEQUENCE [LARGE SCALE GENOMIC DNA]</scope>
    <source>
        <strain evidence="7 8">AS3.12</strain>
    </source>
</reference>
<feature type="domain" description="CENP-V/GFA" evidence="6">
    <location>
        <begin position="7"/>
        <end position="112"/>
    </location>
</feature>
<evidence type="ECO:0000256" key="2">
    <source>
        <dbReference type="ARBA" id="ARBA00022723"/>
    </source>
</evidence>
<name>A0A7X0JK98_9HYPH</name>